<proteinExistence type="predicted"/>
<keyword evidence="1" id="KW-0472">Membrane</keyword>
<accession>A0ABX7TAY7</accession>
<protein>
    <recommendedName>
        <fullName evidence="4">Glycine zipper family protein</fullName>
    </recommendedName>
</protein>
<organism evidence="2 3">
    <name type="scientific">Parasphingorhabdus cellanae</name>
    <dbReference type="NCBI Taxonomy" id="2806553"/>
    <lineage>
        <taxon>Bacteria</taxon>
        <taxon>Pseudomonadati</taxon>
        <taxon>Pseudomonadota</taxon>
        <taxon>Alphaproteobacteria</taxon>
        <taxon>Sphingomonadales</taxon>
        <taxon>Sphingomonadaceae</taxon>
        <taxon>Parasphingorhabdus</taxon>
    </lineage>
</organism>
<keyword evidence="1" id="KW-1133">Transmembrane helix</keyword>
<name>A0ABX7TAY7_9SPHN</name>
<reference evidence="2 3" key="1">
    <citation type="submission" date="2021-03" db="EMBL/GenBank/DDBJ databases">
        <title>Complete genome of Parasphingorhabdus_sp.JHSY0214.</title>
        <authorList>
            <person name="Yoo J.H."/>
            <person name="Bae J.W."/>
        </authorList>
    </citation>
    <scope>NUCLEOTIDE SEQUENCE [LARGE SCALE GENOMIC DNA]</scope>
    <source>
        <strain evidence="2 3">JHSY0214</strain>
    </source>
</reference>
<dbReference type="PROSITE" id="PS51257">
    <property type="entry name" value="PROKAR_LIPOPROTEIN"/>
    <property type="match status" value="1"/>
</dbReference>
<evidence type="ECO:0008006" key="4">
    <source>
        <dbReference type="Google" id="ProtNLM"/>
    </source>
</evidence>
<keyword evidence="3" id="KW-1185">Reference proteome</keyword>
<feature type="transmembrane region" description="Helical" evidence="1">
    <location>
        <begin position="15"/>
        <end position="33"/>
    </location>
</feature>
<dbReference type="RefSeq" id="WP_207990871.1">
    <property type="nucleotide sequence ID" value="NZ_CP071794.1"/>
</dbReference>
<dbReference type="Proteomes" id="UP000663923">
    <property type="component" value="Chromosome"/>
</dbReference>
<gene>
    <name evidence="2" type="ORF">J4G78_12275</name>
</gene>
<evidence type="ECO:0000313" key="2">
    <source>
        <dbReference type="EMBL" id="QTD57944.1"/>
    </source>
</evidence>
<feature type="transmembrane region" description="Helical" evidence="1">
    <location>
        <begin position="39"/>
        <end position="58"/>
    </location>
</feature>
<keyword evidence="1" id="KW-0812">Transmembrane</keyword>
<evidence type="ECO:0000256" key="1">
    <source>
        <dbReference type="SAM" id="Phobius"/>
    </source>
</evidence>
<sequence>MTDGQKPTNGANKNAGGFFLAAGCIIGTVGGGLLGQPSIGLLGGLAAGALIAIAIWYFDR</sequence>
<evidence type="ECO:0000313" key="3">
    <source>
        <dbReference type="Proteomes" id="UP000663923"/>
    </source>
</evidence>
<dbReference type="EMBL" id="CP071794">
    <property type="protein sequence ID" value="QTD57944.1"/>
    <property type="molecule type" value="Genomic_DNA"/>
</dbReference>